<keyword evidence="4 8" id="KW-0812">Transmembrane</keyword>
<keyword evidence="7 8" id="KW-0472">Membrane</keyword>
<feature type="transmembrane region" description="Helical" evidence="8">
    <location>
        <begin position="270"/>
        <end position="293"/>
    </location>
</feature>
<keyword evidence="6 8" id="KW-1133">Transmembrane helix</keyword>
<protein>
    <submittedName>
        <fullName evidence="10">Dolichol-phosphate mannosyltransferase</fullName>
        <ecNumber evidence="10">2.4.1.83</ecNumber>
    </submittedName>
</protein>
<dbReference type="GO" id="GO:0099621">
    <property type="term" value="F:undecaprenyl-phosphate 4-deoxy-4-formamido-L-arabinose transferase activity"/>
    <property type="evidence" value="ECO:0007669"/>
    <property type="project" value="TreeGrafter"/>
</dbReference>
<keyword evidence="5" id="KW-0448">Lipopolysaccharide biosynthesis</keyword>
<dbReference type="Gene3D" id="3.90.550.10">
    <property type="entry name" value="Spore Coat Polysaccharide Biosynthesis Protein SpsA, Chain A"/>
    <property type="match status" value="1"/>
</dbReference>
<evidence type="ECO:0000313" key="11">
    <source>
        <dbReference type="Proteomes" id="UP000063234"/>
    </source>
</evidence>
<evidence type="ECO:0000256" key="7">
    <source>
        <dbReference type="ARBA" id="ARBA00023136"/>
    </source>
</evidence>
<keyword evidence="3 10" id="KW-0808">Transferase</keyword>
<dbReference type="InterPro" id="IPR050256">
    <property type="entry name" value="Glycosyltransferase_2"/>
</dbReference>
<dbReference type="RefSeq" id="WP_068549740.1">
    <property type="nucleotide sequence ID" value="NZ_AP013035.1"/>
</dbReference>
<dbReference type="OrthoDB" id="9810303at2"/>
<name>A0A0S3QTV9_THET7</name>
<evidence type="ECO:0000256" key="2">
    <source>
        <dbReference type="ARBA" id="ARBA00022676"/>
    </source>
</evidence>
<dbReference type="EMBL" id="AP013035">
    <property type="protein sequence ID" value="BAT71745.1"/>
    <property type="molecule type" value="Genomic_DNA"/>
</dbReference>
<dbReference type="InterPro" id="IPR029044">
    <property type="entry name" value="Nucleotide-diphossugar_trans"/>
</dbReference>
<evidence type="ECO:0000256" key="5">
    <source>
        <dbReference type="ARBA" id="ARBA00022985"/>
    </source>
</evidence>
<dbReference type="SUPFAM" id="SSF53448">
    <property type="entry name" value="Nucleotide-diphospho-sugar transferases"/>
    <property type="match status" value="1"/>
</dbReference>
<evidence type="ECO:0000256" key="6">
    <source>
        <dbReference type="ARBA" id="ARBA00022989"/>
    </source>
</evidence>
<dbReference type="Pfam" id="PF00535">
    <property type="entry name" value="Glycos_transf_2"/>
    <property type="match status" value="1"/>
</dbReference>
<feature type="transmembrane region" description="Helical" evidence="8">
    <location>
        <begin position="233"/>
        <end position="258"/>
    </location>
</feature>
<dbReference type="STRING" id="1298851.TST_0945"/>
<keyword evidence="2 10" id="KW-0328">Glycosyltransferase</keyword>
<feature type="domain" description="Glycosyltransferase 2-like" evidence="9">
    <location>
        <begin position="4"/>
        <end position="167"/>
    </location>
</feature>
<evidence type="ECO:0000313" key="10">
    <source>
        <dbReference type="EMBL" id="BAT71745.1"/>
    </source>
</evidence>
<dbReference type="GO" id="GO:0005886">
    <property type="term" value="C:plasma membrane"/>
    <property type="evidence" value="ECO:0007669"/>
    <property type="project" value="TreeGrafter"/>
</dbReference>
<sequence length="314" mass="35832">MKISIVIPIYNEEENIRPLYKELKEVLNKMENEYEIIFVNDGSTDGSEKILDELAKENPNVKVIHFRRNFGQTAAISAGFRYATGDVIITMDGDLQNDPADIPKLLEKIEEGYDLVSGWRRDRKDPYWTRVFPSKMANKLISLVTGVNLHDYGCSLKAYKKEVIKDLHLYGEQHRFIPALASELGCKITEIPVNHRPRTAGKSKYGLSRTIKVLLDLIVIKFLLFYKAKPMRVFGGIGGLLLLMGFFPFSYLILYKIFTGAPIGHRPLLVISAVFMLAGLQLFCLGILGELIIRLYYEGENREPYHVKRTVNLE</sequence>
<evidence type="ECO:0000256" key="1">
    <source>
        <dbReference type="ARBA" id="ARBA00022475"/>
    </source>
</evidence>
<dbReference type="Proteomes" id="UP000063234">
    <property type="component" value="Chromosome"/>
</dbReference>
<evidence type="ECO:0000256" key="8">
    <source>
        <dbReference type="SAM" id="Phobius"/>
    </source>
</evidence>
<accession>A0A0S3QTV9</accession>
<evidence type="ECO:0000256" key="3">
    <source>
        <dbReference type="ARBA" id="ARBA00022679"/>
    </source>
</evidence>
<organism evidence="10 11">
    <name type="scientific">Thermosulfidibacter takaii (strain DSM 17441 / JCM 13301 / NBRC 103674 / ABI70S6)</name>
    <dbReference type="NCBI Taxonomy" id="1298851"/>
    <lineage>
        <taxon>Bacteria</taxon>
        <taxon>Pseudomonadati</taxon>
        <taxon>Thermosulfidibacterota</taxon>
        <taxon>Thermosulfidibacteria</taxon>
        <taxon>Thermosulfidibacterales</taxon>
        <taxon>Thermosulfidibacteraceae</taxon>
    </lineage>
</organism>
<evidence type="ECO:0000259" key="9">
    <source>
        <dbReference type="Pfam" id="PF00535"/>
    </source>
</evidence>
<dbReference type="EC" id="2.4.1.83" evidence="10"/>
<dbReference type="PANTHER" id="PTHR48090:SF3">
    <property type="entry name" value="UNDECAPRENYL-PHOSPHATE 4-DEOXY-4-FORMAMIDO-L-ARABINOSE TRANSFERASE"/>
    <property type="match status" value="1"/>
</dbReference>
<dbReference type="InterPro" id="IPR001173">
    <property type="entry name" value="Glyco_trans_2-like"/>
</dbReference>
<dbReference type="CDD" id="cd04187">
    <property type="entry name" value="DPM1_like_bac"/>
    <property type="match status" value="1"/>
</dbReference>
<keyword evidence="11" id="KW-1185">Reference proteome</keyword>
<dbReference type="AlphaFoldDB" id="A0A0S3QTV9"/>
<reference evidence="11" key="1">
    <citation type="journal article" date="2018" name="Science">
        <title>A primordial and reversible TCA cycle in a facultatively chemolithoautotrophic thermophile.</title>
        <authorList>
            <person name="Nunoura T."/>
            <person name="Chikaraishi Y."/>
            <person name="Izaki R."/>
            <person name="Suwa T."/>
            <person name="Sato T."/>
            <person name="Harada T."/>
            <person name="Mori K."/>
            <person name="Kato Y."/>
            <person name="Miyazaki M."/>
            <person name="Shimamura S."/>
            <person name="Yanagawa K."/>
            <person name="Shuto A."/>
            <person name="Ohkouchi N."/>
            <person name="Fujita N."/>
            <person name="Takaki Y."/>
            <person name="Atomi H."/>
            <person name="Takai K."/>
        </authorList>
    </citation>
    <scope>NUCLEOTIDE SEQUENCE [LARGE SCALE GENOMIC DNA]</scope>
    <source>
        <strain evidence="11">DSM 17441 / JCM 13301 / NBRC 103674 / ABI70S6</strain>
    </source>
</reference>
<evidence type="ECO:0000256" key="4">
    <source>
        <dbReference type="ARBA" id="ARBA00022692"/>
    </source>
</evidence>
<dbReference type="PATRIC" id="fig|1298851.3.peg.981"/>
<dbReference type="GO" id="GO:0004582">
    <property type="term" value="F:dolichyl-phosphate beta-D-mannosyltransferase activity"/>
    <property type="evidence" value="ECO:0007669"/>
    <property type="project" value="UniProtKB-EC"/>
</dbReference>
<dbReference type="GO" id="GO:0009103">
    <property type="term" value="P:lipopolysaccharide biosynthetic process"/>
    <property type="evidence" value="ECO:0007669"/>
    <property type="project" value="UniProtKB-KW"/>
</dbReference>
<proteinExistence type="predicted"/>
<dbReference type="PANTHER" id="PTHR48090">
    <property type="entry name" value="UNDECAPRENYL-PHOSPHATE 4-DEOXY-4-FORMAMIDO-L-ARABINOSE TRANSFERASE-RELATED"/>
    <property type="match status" value="1"/>
</dbReference>
<keyword evidence="1" id="KW-1003">Cell membrane</keyword>
<dbReference type="KEGG" id="ttk:TST_0945"/>
<gene>
    <name evidence="10" type="primary">dPM1</name>
    <name evidence="10" type="ORF">TST_0945</name>
</gene>